<organism evidence="3 4">
    <name type="scientific">Hymenobacter wooponensis</name>
    <dbReference type="NCBI Taxonomy" id="1525360"/>
    <lineage>
        <taxon>Bacteria</taxon>
        <taxon>Pseudomonadati</taxon>
        <taxon>Bacteroidota</taxon>
        <taxon>Cytophagia</taxon>
        <taxon>Cytophagales</taxon>
        <taxon>Hymenobacteraceae</taxon>
        <taxon>Hymenobacter</taxon>
    </lineage>
</organism>
<dbReference type="AlphaFoldDB" id="A0A4Z0MU33"/>
<dbReference type="RefSeq" id="WP_135528924.1">
    <property type="nucleotide sequence ID" value="NZ_SRKZ01000001.1"/>
</dbReference>
<reference evidence="3 4" key="1">
    <citation type="submission" date="2019-04" db="EMBL/GenBank/DDBJ databases">
        <authorList>
            <person name="Feng G."/>
            <person name="Zhang J."/>
            <person name="Zhu H."/>
        </authorList>
    </citation>
    <scope>NUCLEOTIDE SEQUENCE [LARGE SCALE GENOMIC DNA]</scope>
    <source>
        <strain evidence="3 4">JCM 19491</strain>
    </source>
</reference>
<name>A0A4Z0MU33_9BACT</name>
<dbReference type="Proteomes" id="UP000298284">
    <property type="component" value="Unassembled WGS sequence"/>
</dbReference>
<evidence type="ECO:0000313" key="3">
    <source>
        <dbReference type="EMBL" id="TGD82767.1"/>
    </source>
</evidence>
<evidence type="ECO:0000259" key="2">
    <source>
        <dbReference type="Pfam" id="PF20606"/>
    </source>
</evidence>
<feature type="chain" id="PRO_5021287660" description="DUF6799 domain-containing protein" evidence="1">
    <location>
        <begin position="23"/>
        <end position="194"/>
    </location>
</feature>
<keyword evidence="4" id="KW-1185">Reference proteome</keyword>
<dbReference type="OrthoDB" id="878828at2"/>
<sequence length="194" mass="20843">MKKLPLSLFLLLGLLAAAPSFAQTTTAPKMPAGAKEVNSTDRFLMQGGQVVLVQGKRPTPLSKNVVLSNGTKINYKSGIVELPGGKITTLKEGDYVRMDGGIVFATPGSAAEARNEPANTASSQFQQYVDNRPAPNSTAGVEVRLTELNQKISLMGEKIQLLNQKICLMSSSSQRPVDTSQLDQQIKALDEKLK</sequence>
<accession>A0A4Z0MU33</accession>
<feature type="domain" description="DUF6799" evidence="2">
    <location>
        <begin position="41"/>
        <end position="101"/>
    </location>
</feature>
<dbReference type="InterPro" id="IPR046478">
    <property type="entry name" value="DUF6799"/>
</dbReference>
<dbReference type="EMBL" id="SRKZ01000001">
    <property type="protein sequence ID" value="TGD82767.1"/>
    <property type="molecule type" value="Genomic_DNA"/>
</dbReference>
<comment type="caution">
    <text evidence="3">The sequence shown here is derived from an EMBL/GenBank/DDBJ whole genome shotgun (WGS) entry which is preliminary data.</text>
</comment>
<dbReference type="Pfam" id="PF20606">
    <property type="entry name" value="DUF6799"/>
    <property type="match status" value="1"/>
</dbReference>
<keyword evidence="1" id="KW-0732">Signal</keyword>
<evidence type="ECO:0000256" key="1">
    <source>
        <dbReference type="SAM" id="SignalP"/>
    </source>
</evidence>
<evidence type="ECO:0000313" key="4">
    <source>
        <dbReference type="Proteomes" id="UP000298284"/>
    </source>
</evidence>
<feature type="signal peptide" evidence="1">
    <location>
        <begin position="1"/>
        <end position="22"/>
    </location>
</feature>
<gene>
    <name evidence="3" type="ORF">EU557_03005</name>
</gene>
<proteinExistence type="predicted"/>
<protein>
    <recommendedName>
        <fullName evidence="2">DUF6799 domain-containing protein</fullName>
    </recommendedName>
</protein>